<proteinExistence type="predicted"/>
<dbReference type="EMBL" id="JANFWR010000010">
    <property type="protein sequence ID" value="MCW0399342.1"/>
    <property type="molecule type" value="Genomic_DNA"/>
</dbReference>
<organism evidence="1 2">
    <name type="scientific">Xanthomonas sacchari</name>
    <dbReference type="NCBI Taxonomy" id="56458"/>
    <lineage>
        <taxon>Bacteria</taxon>
        <taxon>Pseudomonadati</taxon>
        <taxon>Pseudomonadota</taxon>
        <taxon>Gammaproteobacteria</taxon>
        <taxon>Lysobacterales</taxon>
        <taxon>Lysobacteraceae</taxon>
        <taxon>Xanthomonas</taxon>
    </lineage>
</organism>
<keyword evidence="2" id="KW-1185">Reference proteome</keyword>
<evidence type="ECO:0000313" key="1">
    <source>
        <dbReference type="EMBL" id="MCW0399342.1"/>
    </source>
</evidence>
<evidence type="ECO:0000313" key="2">
    <source>
        <dbReference type="Proteomes" id="UP001320843"/>
    </source>
</evidence>
<gene>
    <name evidence="1" type="ORF">NB700_001898</name>
</gene>
<dbReference type="Proteomes" id="UP001320843">
    <property type="component" value="Unassembled WGS sequence"/>
</dbReference>
<sequence>MTGKPMILHAGRRIERPGVTRTTTLCGRMNARSKDGMNIADEGETVTCKFCIAKAARLAKAQYTPAAPKPNKGERE</sequence>
<comment type="caution">
    <text evidence="1">The sequence shown here is derived from an EMBL/GenBank/DDBJ whole genome shotgun (WGS) entry which is preliminary data.</text>
</comment>
<accession>A0ABT3DV26</accession>
<name>A0ABT3DV26_9XANT</name>
<reference evidence="1 2" key="1">
    <citation type="submission" date="2022-06" db="EMBL/GenBank/DDBJ databases">
        <title>Dynamics of rice microbiomes reveals core vertical transmitted seed endophytes.</title>
        <authorList>
            <person name="Liao K."/>
            <person name="Zhang X."/>
        </authorList>
    </citation>
    <scope>NUCLEOTIDE SEQUENCE [LARGE SCALE GENOMIC DNA]</scope>
    <source>
        <strain evidence="1 2">YT10-10-1</strain>
    </source>
</reference>
<dbReference type="RefSeq" id="WP_267122755.1">
    <property type="nucleotide sequence ID" value="NZ_JANFWR010000010.1"/>
</dbReference>
<protein>
    <submittedName>
        <fullName evidence="1">Uncharacterized protein</fullName>
    </submittedName>
</protein>